<protein>
    <submittedName>
        <fullName evidence="2">Uncharacterized protein</fullName>
    </submittedName>
</protein>
<feature type="region of interest" description="Disordered" evidence="1">
    <location>
        <begin position="1"/>
        <end position="34"/>
    </location>
</feature>
<evidence type="ECO:0000256" key="1">
    <source>
        <dbReference type="SAM" id="MobiDB-lite"/>
    </source>
</evidence>
<keyword evidence="3" id="KW-1185">Reference proteome</keyword>
<dbReference type="RefSeq" id="WP_011176570.1">
    <property type="nucleotide sequence ID" value="NC_005861.2"/>
</dbReference>
<reference evidence="2 3" key="1">
    <citation type="journal article" date="2004" name="Science">
        <title>Illuminating the evolutionary history of chlamydiae.</title>
        <authorList>
            <person name="Horn M."/>
            <person name="Collingro A."/>
            <person name="Schmitz-Esser S."/>
            <person name="Beier C.L."/>
            <person name="Purkhold U."/>
            <person name="Fartmann B."/>
            <person name="Brandt P."/>
            <person name="Nyakatura G.J."/>
            <person name="Droege M."/>
            <person name="Frishman D."/>
            <person name="Rattei T."/>
            <person name="Mewes H."/>
            <person name="Wagner M."/>
        </authorList>
    </citation>
    <scope>NUCLEOTIDE SEQUENCE [LARGE SCALE GENOMIC DNA]</scope>
    <source>
        <strain evidence="2 3">UWE25</strain>
    </source>
</reference>
<gene>
    <name evidence="2" type="ORF">PC_RS09720</name>
</gene>
<dbReference type="AlphaFoldDB" id="Q6M9J8"/>
<evidence type="ECO:0000313" key="3">
    <source>
        <dbReference type="Proteomes" id="UP000000529"/>
    </source>
</evidence>
<name>Q6M9J8_PARUW</name>
<feature type="region of interest" description="Disordered" evidence="1">
    <location>
        <begin position="266"/>
        <end position="291"/>
    </location>
</feature>
<dbReference type="EMBL" id="BX908798">
    <property type="protein sequence ID" value="CAF24751.1"/>
    <property type="molecule type" value="Genomic_DNA"/>
</dbReference>
<dbReference type="KEGG" id="pcu:PC_RS09720"/>
<dbReference type="Proteomes" id="UP000000529">
    <property type="component" value="Chromosome"/>
</dbReference>
<sequence length="426" mass="48540">MNNDYSHYNQPISSFSSPLQLNKNQHGDQTVNGGHEYTNQLEGQVKDTGEKIIISSQESFEELGQMDLVDSFDSPIEGEILKTKAEEPLSFDDDDFDSFDSFETDDGWGNLEEKTNIVEDKETTVIFKDENQKVKAEVVVEKIEVHHLDIVDVNEKATVENQKVEVETQIDQQMADNIDTLKEMFEGCDFGEGVDVDKLMQNALEELKDISDDPQEAIERAADKLLNHVKGLSDEKRQEIKEKLIAHFTQYAHVHNPHLAILSPRDSETNKDLTSDKARHQEIIHSSSKEKVDQRKEKEIAIANGTPLNVAAFIRLVSRSSKDLQVMMMAKIKEARNEESKQRQVADKADSIKQQTLKKEILNEEILKGEIKHSILKNKIIQESTKTTTFLETVFVKTIENGKFTLLRRSQEVLVGRIKIYSAIRT</sequence>
<proteinExistence type="predicted"/>
<dbReference type="HOGENOM" id="CLU_643804_0_0_0"/>
<organism evidence="2 3">
    <name type="scientific">Protochlamydia amoebophila (strain UWE25)</name>
    <dbReference type="NCBI Taxonomy" id="264201"/>
    <lineage>
        <taxon>Bacteria</taxon>
        <taxon>Pseudomonadati</taxon>
        <taxon>Chlamydiota</taxon>
        <taxon>Chlamydiia</taxon>
        <taxon>Parachlamydiales</taxon>
        <taxon>Parachlamydiaceae</taxon>
        <taxon>Candidatus Protochlamydia</taxon>
    </lineage>
</organism>
<accession>Q6M9J8</accession>
<evidence type="ECO:0000313" key="2">
    <source>
        <dbReference type="EMBL" id="CAF24751.1"/>
    </source>
</evidence>